<evidence type="ECO:0000256" key="1">
    <source>
        <dbReference type="SAM" id="MobiDB-lite"/>
    </source>
</evidence>
<sequence>MAMTAILQDVTGGRCGEEHSQTRRIESKSDSARAGGEVVVDLEKKPHITSRSGEKEEVSGAGLISDGRNEKPIGSSPPWKRSRSRALAAGLSLGFDVRDLQVVLMNAGISGYSSKHSAWKHPEMTA</sequence>
<comment type="caution">
    <text evidence="2">The sequence shown here is derived from an EMBL/GenBank/DDBJ whole genome shotgun (WGS) entry which is preliminary data.</text>
</comment>
<organism evidence="2 3">
    <name type="scientific">Synaphobranchus kaupii</name>
    <name type="common">Kaup's arrowtooth eel</name>
    <dbReference type="NCBI Taxonomy" id="118154"/>
    <lineage>
        <taxon>Eukaryota</taxon>
        <taxon>Metazoa</taxon>
        <taxon>Chordata</taxon>
        <taxon>Craniata</taxon>
        <taxon>Vertebrata</taxon>
        <taxon>Euteleostomi</taxon>
        <taxon>Actinopterygii</taxon>
        <taxon>Neopterygii</taxon>
        <taxon>Teleostei</taxon>
        <taxon>Anguilliformes</taxon>
        <taxon>Synaphobranchidae</taxon>
        <taxon>Synaphobranchus</taxon>
    </lineage>
</organism>
<feature type="region of interest" description="Disordered" evidence="1">
    <location>
        <begin position="1"/>
        <end position="82"/>
    </location>
</feature>
<evidence type="ECO:0000313" key="2">
    <source>
        <dbReference type="EMBL" id="KAJ8338887.1"/>
    </source>
</evidence>
<gene>
    <name evidence="2" type="ORF">SKAU_G00356730</name>
</gene>
<protein>
    <submittedName>
        <fullName evidence="2">Uncharacterized protein</fullName>
    </submittedName>
</protein>
<dbReference type="Proteomes" id="UP001152622">
    <property type="component" value="Chromosome 17"/>
</dbReference>
<evidence type="ECO:0000313" key="3">
    <source>
        <dbReference type="Proteomes" id="UP001152622"/>
    </source>
</evidence>
<name>A0A9Q1EHK3_SYNKA</name>
<dbReference type="EMBL" id="JAINUF010000017">
    <property type="protein sequence ID" value="KAJ8338887.1"/>
    <property type="molecule type" value="Genomic_DNA"/>
</dbReference>
<proteinExistence type="predicted"/>
<reference evidence="2" key="1">
    <citation type="journal article" date="2023" name="Science">
        <title>Genome structures resolve the early diversification of teleost fishes.</title>
        <authorList>
            <person name="Parey E."/>
            <person name="Louis A."/>
            <person name="Montfort J."/>
            <person name="Bouchez O."/>
            <person name="Roques C."/>
            <person name="Iampietro C."/>
            <person name="Lluch J."/>
            <person name="Castinel A."/>
            <person name="Donnadieu C."/>
            <person name="Desvignes T."/>
            <person name="Floi Bucao C."/>
            <person name="Jouanno E."/>
            <person name="Wen M."/>
            <person name="Mejri S."/>
            <person name="Dirks R."/>
            <person name="Jansen H."/>
            <person name="Henkel C."/>
            <person name="Chen W.J."/>
            <person name="Zahm M."/>
            <person name="Cabau C."/>
            <person name="Klopp C."/>
            <person name="Thompson A.W."/>
            <person name="Robinson-Rechavi M."/>
            <person name="Braasch I."/>
            <person name="Lecointre G."/>
            <person name="Bobe J."/>
            <person name="Postlethwait J.H."/>
            <person name="Berthelot C."/>
            <person name="Roest Crollius H."/>
            <person name="Guiguen Y."/>
        </authorList>
    </citation>
    <scope>NUCLEOTIDE SEQUENCE</scope>
    <source>
        <strain evidence="2">WJC10195</strain>
    </source>
</reference>
<feature type="compositionally biased region" description="Basic and acidic residues" evidence="1">
    <location>
        <begin position="15"/>
        <end position="31"/>
    </location>
</feature>
<keyword evidence="3" id="KW-1185">Reference proteome</keyword>
<dbReference type="AlphaFoldDB" id="A0A9Q1EHK3"/>
<accession>A0A9Q1EHK3</accession>
<feature type="compositionally biased region" description="Basic and acidic residues" evidence="1">
    <location>
        <begin position="41"/>
        <end position="58"/>
    </location>
</feature>